<proteinExistence type="predicted"/>
<name>A0A1S8A9G8_ROSNE</name>
<evidence type="ECO:0000313" key="1">
    <source>
        <dbReference type="EMBL" id="GAW26350.1"/>
    </source>
</evidence>
<keyword evidence="2" id="KW-1185">Reference proteome</keyword>
<evidence type="ECO:0000313" key="2">
    <source>
        <dbReference type="Proteomes" id="UP000054516"/>
    </source>
</evidence>
<keyword evidence="1" id="KW-0547">Nucleotide-binding</keyword>
<dbReference type="GO" id="GO:0016787">
    <property type="term" value="F:hydrolase activity"/>
    <property type="evidence" value="ECO:0007669"/>
    <property type="project" value="UniProtKB-KW"/>
</dbReference>
<dbReference type="GO" id="GO:0005524">
    <property type="term" value="F:ATP binding"/>
    <property type="evidence" value="ECO:0007669"/>
    <property type="project" value="UniProtKB-KW"/>
</dbReference>
<keyword evidence="1" id="KW-0067">ATP-binding</keyword>
<dbReference type="Proteomes" id="UP000054516">
    <property type="component" value="Unassembled WGS sequence"/>
</dbReference>
<reference evidence="1" key="1">
    <citation type="submission" date="2016-03" db="EMBL/GenBank/DDBJ databases">
        <title>Draft genome sequence of Rosellinia necatrix.</title>
        <authorList>
            <person name="Kanematsu S."/>
        </authorList>
    </citation>
    <scope>NUCLEOTIDE SEQUENCE [LARGE SCALE GENOMIC DNA]</scope>
    <source>
        <strain evidence="1">W97</strain>
    </source>
</reference>
<keyword evidence="1" id="KW-0378">Hydrolase</keyword>
<protein>
    <submittedName>
        <fullName evidence="1">Putative ATP-binding cassette sub-family g member 2</fullName>
        <ecNumber evidence="1">3.6.1.3</ecNumber>
    </submittedName>
</protein>
<gene>
    <name evidence="1" type="ORF">SAMD00023353_2900050</name>
</gene>
<sequence length="102" mass="11485">MTEMPRRAIAFNVRIMDDADVASRPLVGSSRNMAMGAAASSMPMLTRFLCPPLIMGFPTLPTRELRTWDSSRQSMTESTWTLMSALAHVRDSRIRAECRMFS</sequence>
<organism evidence="1">
    <name type="scientific">Rosellinia necatrix</name>
    <name type="common">White root-rot fungus</name>
    <dbReference type="NCBI Taxonomy" id="77044"/>
    <lineage>
        <taxon>Eukaryota</taxon>
        <taxon>Fungi</taxon>
        <taxon>Dikarya</taxon>
        <taxon>Ascomycota</taxon>
        <taxon>Pezizomycotina</taxon>
        <taxon>Sordariomycetes</taxon>
        <taxon>Xylariomycetidae</taxon>
        <taxon>Xylariales</taxon>
        <taxon>Xylariaceae</taxon>
        <taxon>Rosellinia</taxon>
    </lineage>
</organism>
<dbReference type="EMBL" id="DF977474">
    <property type="protein sequence ID" value="GAW26350.1"/>
    <property type="molecule type" value="Genomic_DNA"/>
</dbReference>
<accession>A0A1S8A9G8</accession>
<dbReference type="AlphaFoldDB" id="A0A1S8A9G8"/>
<dbReference type="EC" id="3.6.1.3" evidence="1"/>